<evidence type="ECO:0000256" key="2">
    <source>
        <dbReference type="ARBA" id="ARBA00010812"/>
    </source>
</evidence>
<dbReference type="PANTHER" id="PTHR23341">
    <property type="entry name" value="HIGH MOBILITY GROUP PROTEINS HMG-A AND C"/>
    <property type="match status" value="1"/>
</dbReference>
<dbReference type="GO" id="GO:0003712">
    <property type="term" value="F:transcription coregulator activity"/>
    <property type="evidence" value="ECO:0007669"/>
    <property type="project" value="TreeGrafter"/>
</dbReference>
<dbReference type="GO" id="GO:0000785">
    <property type="term" value="C:chromatin"/>
    <property type="evidence" value="ECO:0007669"/>
    <property type="project" value="InterPro"/>
</dbReference>
<comment type="caution">
    <text evidence="11">The sequence shown here is derived from an EMBL/GenBank/DDBJ whole genome shotgun (WGS) entry which is preliminary data.</text>
</comment>
<dbReference type="PRINTS" id="PR00930">
    <property type="entry name" value="HIGHMOBLTYIY"/>
</dbReference>
<evidence type="ECO:0000256" key="9">
    <source>
        <dbReference type="ARBA" id="ARBA00023242"/>
    </source>
</evidence>
<dbReference type="Pfam" id="PF02178">
    <property type="entry name" value="AT_hook"/>
    <property type="match status" value="2"/>
</dbReference>
<keyword evidence="5" id="KW-0007">Acetylation</keyword>
<proteinExistence type="inferred from homology"/>
<evidence type="ECO:0000256" key="6">
    <source>
        <dbReference type="ARBA" id="ARBA00023015"/>
    </source>
</evidence>
<keyword evidence="6" id="KW-0805">Transcription regulation</keyword>
<keyword evidence="7" id="KW-0238">DNA-binding</keyword>
<dbReference type="GO" id="GO:0010557">
    <property type="term" value="P:positive regulation of macromolecule biosynthetic process"/>
    <property type="evidence" value="ECO:0007669"/>
    <property type="project" value="UniProtKB-ARBA"/>
</dbReference>
<evidence type="ECO:0000256" key="8">
    <source>
        <dbReference type="ARBA" id="ARBA00023163"/>
    </source>
</evidence>
<organism evidence="11 12">
    <name type="scientific">Amazona aestiva</name>
    <name type="common">Blue-fronted Amazon parrot</name>
    <dbReference type="NCBI Taxonomy" id="12930"/>
    <lineage>
        <taxon>Eukaryota</taxon>
        <taxon>Metazoa</taxon>
        <taxon>Chordata</taxon>
        <taxon>Craniata</taxon>
        <taxon>Vertebrata</taxon>
        <taxon>Euteleostomi</taxon>
        <taxon>Archelosauria</taxon>
        <taxon>Archosauria</taxon>
        <taxon>Dinosauria</taxon>
        <taxon>Saurischia</taxon>
        <taxon>Theropoda</taxon>
        <taxon>Coelurosauria</taxon>
        <taxon>Aves</taxon>
        <taxon>Neognathae</taxon>
        <taxon>Neoaves</taxon>
        <taxon>Telluraves</taxon>
        <taxon>Australaves</taxon>
        <taxon>Psittaciformes</taxon>
        <taxon>Psittacidae</taxon>
        <taxon>Amazona</taxon>
    </lineage>
</organism>
<protein>
    <submittedName>
        <fullName evidence="11">High mobility group protein HMGI-C-like protein</fullName>
    </submittedName>
</protein>
<dbReference type="Proteomes" id="UP000051836">
    <property type="component" value="Unassembled WGS sequence"/>
</dbReference>
<dbReference type="PANTHER" id="PTHR23341:SF2">
    <property type="entry name" value="HIGH MOBILITY GROUP PROTEIN HMG-12"/>
    <property type="match status" value="1"/>
</dbReference>
<dbReference type="InterPro" id="IPR000637">
    <property type="entry name" value="HMGI/Y_DNA-bd_CS"/>
</dbReference>
<comment type="similarity">
    <text evidence="2">Belongs to the HMGA family.</text>
</comment>
<feature type="compositionally biased region" description="Basic residues" evidence="10">
    <location>
        <begin position="16"/>
        <end position="26"/>
    </location>
</feature>
<keyword evidence="3" id="KW-0597">Phosphoprotein</keyword>
<evidence type="ECO:0000256" key="10">
    <source>
        <dbReference type="SAM" id="MobiDB-lite"/>
    </source>
</evidence>
<dbReference type="PRINTS" id="PR00929">
    <property type="entry name" value="ATHOOK"/>
</dbReference>
<dbReference type="InterPro" id="IPR017956">
    <property type="entry name" value="AT_hook_DNA-bd_motif"/>
</dbReference>
<dbReference type="SMART" id="SM00384">
    <property type="entry name" value="AT_hook"/>
    <property type="match status" value="2"/>
</dbReference>
<dbReference type="PROSITE" id="PS00354">
    <property type="entry name" value="HMGI_Y"/>
    <property type="match status" value="1"/>
</dbReference>
<evidence type="ECO:0000256" key="3">
    <source>
        <dbReference type="ARBA" id="ARBA00022553"/>
    </source>
</evidence>
<accession>A0A0Q3PQW9</accession>
<dbReference type="EMBL" id="LMAW01001459">
    <property type="protein sequence ID" value="KQK83491.1"/>
    <property type="molecule type" value="Genomic_DNA"/>
</dbReference>
<sequence length="108" mass="11891">MLLGQEEGALGPLPVKKPRGRPKGSKKVTTVSGRMVEPSAGKRPRGRPRKWESLEKMVPGLAKLLVLGGLRIPSLPQLSSVPPVHTLLKPEDWEANRNYNVIFQILPL</sequence>
<evidence type="ECO:0000256" key="1">
    <source>
        <dbReference type="ARBA" id="ARBA00004123"/>
    </source>
</evidence>
<dbReference type="GO" id="GO:0003677">
    <property type="term" value="F:DNA binding"/>
    <property type="evidence" value="ECO:0007669"/>
    <property type="project" value="UniProtKB-KW"/>
</dbReference>
<dbReference type="AlphaFoldDB" id="A0A0Q3PQW9"/>
<keyword evidence="12" id="KW-1185">Reference proteome</keyword>
<keyword evidence="8" id="KW-0804">Transcription</keyword>
<evidence type="ECO:0000313" key="12">
    <source>
        <dbReference type="Proteomes" id="UP000051836"/>
    </source>
</evidence>
<keyword evidence="9" id="KW-0539">Nucleus</keyword>
<gene>
    <name evidence="11" type="ORF">AAES_59659</name>
</gene>
<dbReference type="OrthoDB" id="9946651at2759"/>
<dbReference type="GO" id="GO:0006355">
    <property type="term" value="P:regulation of DNA-templated transcription"/>
    <property type="evidence" value="ECO:0007669"/>
    <property type="project" value="InterPro"/>
</dbReference>
<evidence type="ECO:0000313" key="11">
    <source>
        <dbReference type="EMBL" id="KQK83491.1"/>
    </source>
</evidence>
<dbReference type="GO" id="GO:0005634">
    <property type="term" value="C:nucleus"/>
    <property type="evidence" value="ECO:0007669"/>
    <property type="project" value="UniProtKB-SubCell"/>
</dbReference>
<keyword evidence="4" id="KW-0677">Repeat</keyword>
<evidence type="ECO:0000256" key="4">
    <source>
        <dbReference type="ARBA" id="ARBA00022737"/>
    </source>
</evidence>
<name>A0A0Q3PQW9_AMAAE</name>
<feature type="region of interest" description="Disordered" evidence="10">
    <location>
        <begin position="1"/>
        <end position="49"/>
    </location>
</feature>
<dbReference type="InterPro" id="IPR000116">
    <property type="entry name" value="HMGA"/>
</dbReference>
<reference evidence="11 12" key="1">
    <citation type="submission" date="2015-10" db="EMBL/GenBank/DDBJ databases">
        <authorList>
            <person name="Gilbert D.G."/>
        </authorList>
    </citation>
    <scope>NUCLEOTIDE SEQUENCE [LARGE SCALE GENOMIC DNA]</scope>
    <source>
        <strain evidence="11">FVVF132</strain>
    </source>
</reference>
<comment type="subcellular location">
    <subcellularLocation>
        <location evidence="1">Nucleus</location>
    </subcellularLocation>
</comment>
<evidence type="ECO:0000256" key="5">
    <source>
        <dbReference type="ARBA" id="ARBA00022990"/>
    </source>
</evidence>
<evidence type="ECO:0000256" key="7">
    <source>
        <dbReference type="ARBA" id="ARBA00023125"/>
    </source>
</evidence>